<dbReference type="InterPro" id="IPR007280">
    <property type="entry name" value="Peptidase_C_arc/bac"/>
</dbReference>
<dbReference type="EMBL" id="VNJK01000001">
    <property type="protein sequence ID" value="TVX93494.1"/>
    <property type="molecule type" value="Genomic_DNA"/>
</dbReference>
<comment type="caution">
    <text evidence="3">The sequence shown here is derived from an EMBL/GenBank/DDBJ whole genome shotgun (WGS) entry which is preliminary data.</text>
</comment>
<dbReference type="Pfam" id="PF04151">
    <property type="entry name" value="PPC"/>
    <property type="match status" value="1"/>
</dbReference>
<name>A0A559J0T3_9BACL</name>
<evidence type="ECO:0000313" key="4">
    <source>
        <dbReference type="Proteomes" id="UP000318102"/>
    </source>
</evidence>
<feature type="signal peptide" evidence="1">
    <location>
        <begin position="1"/>
        <end position="23"/>
    </location>
</feature>
<sequence length="130" mass="14515">MKKMLLSVLGAVMIVGSASTAFADYNFGRAVQIHLGSEVARSIYDTQEQYFYFIPSESGRYRITLSGISASEDADLFLYNESEVLLDSSRNGKGQDDQISADLIANQKYYVKAKGYVNDTSYRLLIVKRS</sequence>
<accession>A0A559J0T3</accession>
<feature type="domain" description="Peptidase C-terminal archaeal/bacterial" evidence="2">
    <location>
        <begin position="49"/>
        <end position="113"/>
    </location>
</feature>
<feature type="chain" id="PRO_5021787466" description="Peptidase C-terminal archaeal/bacterial domain-containing protein" evidence="1">
    <location>
        <begin position="24"/>
        <end position="130"/>
    </location>
</feature>
<proteinExistence type="predicted"/>
<organism evidence="3 4">
    <name type="scientific">Paenibacillus agilis</name>
    <dbReference type="NCBI Taxonomy" id="3020863"/>
    <lineage>
        <taxon>Bacteria</taxon>
        <taxon>Bacillati</taxon>
        <taxon>Bacillota</taxon>
        <taxon>Bacilli</taxon>
        <taxon>Bacillales</taxon>
        <taxon>Paenibacillaceae</taxon>
        <taxon>Paenibacillus</taxon>
    </lineage>
</organism>
<evidence type="ECO:0000259" key="2">
    <source>
        <dbReference type="Pfam" id="PF04151"/>
    </source>
</evidence>
<evidence type="ECO:0000256" key="1">
    <source>
        <dbReference type="SAM" id="SignalP"/>
    </source>
</evidence>
<dbReference type="AlphaFoldDB" id="A0A559J0T3"/>
<keyword evidence="4" id="KW-1185">Reference proteome</keyword>
<evidence type="ECO:0000313" key="3">
    <source>
        <dbReference type="EMBL" id="TVX93494.1"/>
    </source>
</evidence>
<dbReference type="Gene3D" id="2.60.120.380">
    <property type="match status" value="1"/>
</dbReference>
<protein>
    <recommendedName>
        <fullName evidence="2">Peptidase C-terminal archaeal/bacterial domain-containing protein</fullName>
    </recommendedName>
</protein>
<dbReference type="Proteomes" id="UP000318102">
    <property type="component" value="Unassembled WGS sequence"/>
</dbReference>
<reference evidence="3 4" key="1">
    <citation type="submission" date="2019-07" db="EMBL/GenBank/DDBJ databases">
        <authorList>
            <person name="Kim J."/>
        </authorList>
    </citation>
    <scope>NUCLEOTIDE SEQUENCE [LARGE SCALE GENOMIC DNA]</scope>
    <source>
        <strain evidence="3 4">N4</strain>
    </source>
</reference>
<dbReference type="RefSeq" id="WP_144990042.1">
    <property type="nucleotide sequence ID" value="NZ_VNJK01000001.1"/>
</dbReference>
<keyword evidence="1" id="KW-0732">Signal</keyword>
<gene>
    <name evidence="3" type="ORF">FPZ44_10770</name>
</gene>
<dbReference type="OrthoDB" id="291295at2"/>